<dbReference type="EC" id="2.7.3.9" evidence="6 17"/>
<dbReference type="Pfam" id="PF02896">
    <property type="entry name" value="PEP-utilizers_C"/>
    <property type="match status" value="1"/>
</dbReference>
<dbReference type="Gene3D" id="3.50.30.10">
    <property type="entry name" value="Phosphohistidine domain"/>
    <property type="match status" value="1"/>
</dbReference>
<comment type="cofactor">
    <cofactor evidence="2 17 20">
        <name>Mg(2+)</name>
        <dbReference type="ChEBI" id="CHEBI:18420"/>
    </cofactor>
</comment>
<dbReference type="EMBL" id="FQVL01000008">
    <property type="protein sequence ID" value="SHF12876.1"/>
    <property type="molecule type" value="Genomic_DNA"/>
</dbReference>
<evidence type="ECO:0000256" key="4">
    <source>
        <dbReference type="ARBA" id="ARBA00004496"/>
    </source>
</evidence>
<evidence type="ECO:0000256" key="10">
    <source>
        <dbReference type="ARBA" id="ARBA00022597"/>
    </source>
</evidence>
<evidence type="ECO:0000256" key="17">
    <source>
        <dbReference type="PIRNR" id="PIRNR000732"/>
    </source>
</evidence>
<evidence type="ECO:0000256" key="13">
    <source>
        <dbReference type="ARBA" id="ARBA00022723"/>
    </source>
</evidence>
<proteinExistence type="inferred from homology"/>
<dbReference type="Gene3D" id="1.10.274.10">
    <property type="entry name" value="PtsI, HPr-binding domain"/>
    <property type="match status" value="1"/>
</dbReference>
<evidence type="ECO:0000256" key="7">
    <source>
        <dbReference type="ARBA" id="ARBA00016544"/>
    </source>
</evidence>
<evidence type="ECO:0000313" key="25">
    <source>
        <dbReference type="Proteomes" id="UP000184476"/>
    </source>
</evidence>
<evidence type="ECO:0000256" key="3">
    <source>
        <dbReference type="ARBA" id="ARBA00002728"/>
    </source>
</evidence>
<evidence type="ECO:0000256" key="19">
    <source>
        <dbReference type="PIRSR" id="PIRSR000732-2"/>
    </source>
</evidence>
<dbReference type="AlphaFoldDB" id="A0A1M4Z5K5"/>
<dbReference type="InterPro" id="IPR036637">
    <property type="entry name" value="Phosphohistidine_dom_sf"/>
</dbReference>
<keyword evidence="14 17" id="KW-0418">Kinase</keyword>
<feature type="binding site" evidence="20">
    <location>
        <position position="454"/>
    </location>
    <ligand>
        <name>Mg(2+)</name>
        <dbReference type="ChEBI" id="CHEBI:18420"/>
    </ligand>
</feature>
<comment type="similarity">
    <text evidence="5 17">Belongs to the PEP-utilizing enzyme family.</text>
</comment>
<evidence type="ECO:0000313" key="24">
    <source>
        <dbReference type="EMBL" id="SHF12876.1"/>
    </source>
</evidence>
<organism evidence="24 25">
    <name type="scientific">Seinonella peptonophila</name>
    <dbReference type="NCBI Taxonomy" id="112248"/>
    <lineage>
        <taxon>Bacteria</taxon>
        <taxon>Bacillati</taxon>
        <taxon>Bacillota</taxon>
        <taxon>Bacilli</taxon>
        <taxon>Bacillales</taxon>
        <taxon>Thermoactinomycetaceae</taxon>
        <taxon>Seinonella</taxon>
    </lineage>
</organism>
<feature type="domain" description="PEP-utilising enzyme mobile" evidence="21">
    <location>
        <begin position="154"/>
        <end position="224"/>
    </location>
</feature>
<dbReference type="PANTHER" id="PTHR46244:SF3">
    <property type="entry name" value="PHOSPHOENOLPYRUVATE-PROTEIN PHOSPHOTRANSFERASE"/>
    <property type="match status" value="1"/>
</dbReference>
<feature type="domain" description="PEP-utilising enzyme C-terminal" evidence="22">
    <location>
        <begin position="257"/>
        <end position="540"/>
    </location>
</feature>
<evidence type="ECO:0000256" key="8">
    <source>
        <dbReference type="ARBA" id="ARBA00022448"/>
    </source>
</evidence>
<dbReference type="PRINTS" id="PR01736">
    <property type="entry name" value="PHPHTRNFRASE"/>
</dbReference>
<dbReference type="PANTHER" id="PTHR46244">
    <property type="entry name" value="PHOSPHOENOLPYRUVATE-PROTEIN PHOSPHOTRANSFERASE"/>
    <property type="match status" value="1"/>
</dbReference>
<name>A0A1M4Z5K5_9BACL</name>
<comment type="subcellular location">
    <subcellularLocation>
        <location evidence="4 17">Cytoplasm</location>
    </subcellularLocation>
</comment>
<feature type="binding site" evidence="19">
    <location>
        <position position="331"/>
    </location>
    <ligand>
        <name>phosphoenolpyruvate</name>
        <dbReference type="ChEBI" id="CHEBI:58702"/>
    </ligand>
</feature>
<evidence type="ECO:0000259" key="21">
    <source>
        <dbReference type="Pfam" id="PF00391"/>
    </source>
</evidence>
<sequence length="568" mass="62303">MNQLQGIGAAAGLSIGRAIWWRTHQPIVTDHSVQNVDQELIHFANAINQARDEIGQLRKQAAQRMGESEAAVFDAHLVFLDDPAFTGEMEQRIKTLQKNAAWVCQEVTKETKQLLSSLDDEYMRARADDVGDVGGRLLLILTGSKPFDPSQLHAGDVVVADELTPSQTAQFPEGIAGMVTARGSQTAHAAIMARTLGIPAVLGLGASIEQIHSRDTIIVNGTTGECILKPDADTIAQIEEQIKQQQDLQEKALLEAAKDAVTADGKRIQVFANIGGPQDIQPALDNKAEGVGLFRTEFLYLDNQDWPSEDEQYAAYRQVLEAFAPHPVIIRTLDIGGDKELPYAQLPKEENPFLGHRAIRYCLDHPEIFCTQLRALLRASQHGNLWIMLPMIENVAEINKTKQLLEQCKAELDRRNQTYNEDIPLGIMIEVPAAAVIADQLAKEVDFMSIGTNDLTQYTLAADRGNEKVAHLYDAAHPAVLRLIHLACDAAAKQGIPIGMCGELAGDKALTKLLIGLGLDELSMSANSIPQVKQKVRKTDYQVAKEQTEQILTTAIDGQQVRDSLTTK</sequence>
<keyword evidence="10 17" id="KW-0762">Sugar transport</keyword>
<dbReference type="PROSITE" id="PS00742">
    <property type="entry name" value="PEP_ENZYMES_2"/>
    <property type="match status" value="1"/>
</dbReference>
<reference evidence="24 25" key="1">
    <citation type="submission" date="2016-11" db="EMBL/GenBank/DDBJ databases">
        <authorList>
            <person name="Jaros S."/>
            <person name="Januszkiewicz K."/>
            <person name="Wedrychowicz H."/>
        </authorList>
    </citation>
    <scope>NUCLEOTIDE SEQUENCE [LARGE SCALE GENOMIC DNA]</scope>
    <source>
        <strain evidence="24 25">DSM 44666</strain>
    </source>
</reference>
<dbReference type="InterPro" id="IPR006318">
    <property type="entry name" value="PTS_EI-like"/>
</dbReference>
<keyword evidence="25" id="KW-1185">Reference proteome</keyword>
<dbReference type="Pfam" id="PF05524">
    <property type="entry name" value="PEP-utilisers_N"/>
    <property type="match status" value="1"/>
</dbReference>
<dbReference type="SUPFAM" id="SSF52009">
    <property type="entry name" value="Phosphohistidine domain"/>
    <property type="match status" value="1"/>
</dbReference>
<dbReference type="InterPro" id="IPR024692">
    <property type="entry name" value="PTS_EI"/>
</dbReference>
<feature type="active site" description="Tele-phosphohistidine intermediate" evidence="18">
    <location>
        <position position="188"/>
    </location>
</feature>
<dbReference type="PIRSF" id="PIRSF000732">
    <property type="entry name" value="PTS_enzyme_I"/>
    <property type="match status" value="1"/>
</dbReference>
<evidence type="ECO:0000256" key="20">
    <source>
        <dbReference type="PIRSR" id="PIRSR000732-3"/>
    </source>
</evidence>
<evidence type="ECO:0000256" key="15">
    <source>
        <dbReference type="ARBA" id="ARBA00022842"/>
    </source>
</evidence>
<dbReference type="GO" id="GO:0016301">
    <property type="term" value="F:kinase activity"/>
    <property type="evidence" value="ECO:0007669"/>
    <property type="project" value="UniProtKB-KW"/>
</dbReference>
<dbReference type="SUPFAM" id="SSF47831">
    <property type="entry name" value="Enzyme I of the PEP:sugar phosphotransferase system HPr-binding (sub)domain"/>
    <property type="match status" value="1"/>
</dbReference>
<evidence type="ECO:0000256" key="9">
    <source>
        <dbReference type="ARBA" id="ARBA00022490"/>
    </source>
</evidence>
<dbReference type="GO" id="GO:0008965">
    <property type="term" value="F:phosphoenolpyruvate-protein phosphotransferase activity"/>
    <property type="evidence" value="ECO:0007669"/>
    <property type="project" value="UniProtKB-EC"/>
</dbReference>
<evidence type="ECO:0000256" key="18">
    <source>
        <dbReference type="PIRSR" id="PIRSR000732-1"/>
    </source>
</evidence>
<gene>
    <name evidence="24" type="ORF">SAMN05444392_10831</name>
</gene>
<dbReference type="GO" id="GO:0009401">
    <property type="term" value="P:phosphoenolpyruvate-dependent sugar phosphotransferase system"/>
    <property type="evidence" value="ECO:0007669"/>
    <property type="project" value="UniProtKB-KW"/>
</dbReference>
<dbReference type="STRING" id="112248.SAMN05444392_10831"/>
<accession>A0A1M4Z5K5</accession>
<dbReference type="InterPro" id="IPR023151">
    <property type="entry name" value="PEP_util_CS"/>
</dbReference>
<dbReference type="RefSeq" id="WP_073155265.1">
    <property type="nucleotide sequence ID" value="NZ_FQVL01000008.1"/>
</dbReference>
<dbReference type="Proteomes" id="UP000184476">
    <property type="component" value="Unassembled WGS sequence"/>
</dbReference>
<dbReference type="Pfam" id="PF00391">
    <property type="entry name" value="PEP-utilizers"/>
    <property type="match status" value="1"/>
</dbReference>
<dbReference type="InterPro" id="IPR015813">
    <property type="entry name" value="Pyrv/PenolPyrv_kinase-like_dom"/>
</dbReference>
<evidence type="ECO:0000256" key="11">
    <source>
        <dbReference type="ARBA" id="ARBA00022679"/>
    </source>
</evidence>
<dbReference type="InterPro" id="IPR036618">
    <property type="entry name" value="PtsI_HPr-bd_sf"/>
</dbReference>
<evidence type="ECO:0000256" key="12">
    <source>
        <dbReference type="ARBA" id="ARBA00022683"/>
    </source>
</evidence>
<evidence type="ECO:0000259" key="22">
    <source>
        <dbReference type="Pfam" id="PF02896"/>
    </source>
</evidence>
<comment type="catalytic activity">
    <reaction evidence="1 17">
        <text>L-histidyl-[protein] + phosphoenolpyruvate = N(pros)-phospho-L-histidyl-[protein] + pyruvate</text>
        <dbReference type="Rhea" id="RHEA:23880"/>
        <dbReference type="Rhea" id="RHEA-COMP:9745"/>
        <dbReference type="Rhea" id="RHEA-COMP:9746"/>
        <dbReference type="ChEBI" id="CHEBI:15361"/>
        <dbReference type="ChEBI" id="CHEBI:29979"/>
        <dbReference type="ChEBI" id="CHEBI:58702"/>
        <dbReference type="ChEBI" id="CHEBI:64837"/>
        <dbReference type="EC" id="2.7.3.9"/>
    </reaction>
</comment>
<dbReference type="Gene3D" id="3.20.20.60">
    <property type="entry name" value="Phosphoenolpyruvate-binding domains"/>
    <property type="match status" value="1"/>
</dbReference>
<keyword evidence="24" id="KW-0670">Pyruvate</keyword>
<feature type="binding site" evidence="19">
    <location>
        <position position="295"/>
    </location>
    <ligand>
        <name>phosphoenolpyruvate</name>
        <dbReference type="ChEBI" id="CHEBI:58702"/>
    </ligand>
</feature>
<evidence type="ECO:0000256" key="1">
    <source>
        <dbReference type="ARBA" id="ARBA00000683"/>
    </source>
</evidence>
<evidence type="ECO:0000256" key="14">
    <source>
        <dbReference type="ARBA" id="ARBA00022777"/>
    </source>
</evidence>
<feature type="binding site" evidence="20">
    <location>
        <position position="430"/>
    </location>
    <ligand>
        <name>Mg(2+)</name>
        <dbReference type="ChEBI" id="CHEBI:18420"/>
    </ligand>
</feature>
<protein>
    <recommendedName>
        <fullName evidence="7 17">Phosphoenolpyruvate-protein phosphotransferase</fullName>
        <ecNumber evidence="6 17">2.7.3.9</ecNumber>
    </recommendedName>
    <alternativeName>
        <fullName evidence="16 17">Phosphotransferase system, enzyme I</fullName>
    </alternativeName>
</protein>
<dbReference type="InterPro" id="IPR050499">
    <property type="entry name" value="PEP-utilizing_PTS_enzyme"/>
</dbReference>
<evidence type="ECO:0000259" key="23">
    <source>
        <dbReference type="Pfam" id="PF05524"/>
    </source>
</evidence>
<evidence type="ECO:0000256" key="2">
    <source>
        <dbReference type="ARBA" id="ARBA00001946"/>
    </source>
</evidence>
<dbReference type="InterPro" id="IPR040442">
    <property type="entry name" value="Pyrv_kinase-like_dom_sf"/>
</dbReference>
<dbReference type="GO" id="GO:0046872">
    <property type="term" value="F:metal ion binding"/>
    <property type="evidence" value="ECO:0007669"/>
    <property type="project" value="UniProtKB-KW"/>
</dbReference>
<dbReference type="InterPro" id="IPR008731">
    <property type="entry name" value="PTS_EIN"/>
</dbReference>
<feature type="binding site" evidence="19">
    <location>
        <begin position="453"/>
        <end position="454"/>
    </location>
    <ligand>
        <name>phosphoenolpyruvate</name>
        <dbReference type="ChEBI" id="CHEBI:58702"/>
    </ligand>
</feature>
<keyword evidence="9 17" id="KW-0963">Cytoplasm</keyword>
<keyword evidence="8 17" id="KW-0813">Transport</keyword>
<keyword evidence="15 17" id="KW-0460">Magnesium</keyword>
<dbReference type="NCBIfam" id="TIGR01417">
    <property type="entry name" value="PTS_I_fam"/>
    <property type="match status" value="1"/>
</dbReference>
<dbReference type="InterPro" id="IPR000121">
    <property type="entry name" value="PEP_util_C"/>
</dbReference>
<evidence type="ECO:0000256" key="6">
    <source>
        <dbReference type="ARBA" id="ARBA00012232"/>
    </source>
</evidence>
<keyword evidence="11 17" id="KW-0808">Transferase</keyword>
<comment type="function">
    <text evidence="3 17">General (non sugar-specific) component of the phosphoenolpyruvate-dependent sugar phosphotransferase system (sugar PTS). This major carbohydrate active-transport system catalyzes the phosphorylation of incoming sugar substrates concomitantly with their translocation across the cell membrane. Enzyme I transfers the phosphoryl group from phosphoenolpyruvate (PEP) to the phosphoryl carrier protein (HPr).</text>
</comment>
<evidence type="ECO:0000256" key="5">
    <source>
        <dbReference type="ARBA" id="ARBA00007837"/>
    </source>
</evidence>
<dbReference type="OrthoDB" id="9765468at2"/>
<feature type="active site" description="Proton donor" evidence="18">
    <location>
        <position position="501"/>
    </location>
</feature>
<keyword evidence="13 17" id="KW-0479">Metal-binding</keyword>
<keyword evidence="12 17" id="KW-0598">Phosphotransferase system</keyword>
<evidence type="ECO:0000256" key="16">
    <source>
        <dbReference type="ARBA" id="ARBA00033235"/>
    </source>
</evidence>
<dbReference type="GO" id="GO:0005737">
    <property type="term" value="C:cytoplasm"/>
    <property type="evidence" value="ECO:0007669"/>
    <property type="project" value="UniProtKB-SubCell"/>
</dbReference>
<dbReference type="SUPFAM" id="SSF51621">
    <property type="entry name" value="Phosphoenolpyruvate/pyruvate domain"/>
    <property type="match status" value="1"/>
</dbReference>
<feature type="domain" description="Phosphotransferase system enzyme I N-terminal" evidence="23">
    <location>
        <begin position="5"/>
        <end position="126"/>
    </location>
</feature>
<dbReference type="InterPro" id="IPR008279">
    <property type="entry name" value="PEP-util_enz_mobile_dom"/>
</dbReference>
<feature type="binding site" evidence="19">
    <location>
        <position position="464"/>
    </location>
    <ligand>
        <name>phosphoenolpyruvate</name>
        <dbReference type="ChEBI" id="CHEBI:58702"/>
    </ligand>
</feature>